<dbReference type="FunFam" id="3.40.50.2000:FF:000023">
    <property type="entry name" value="ADP-heptose--LPS heptosyltransferase II"/>
    <property type="match status" value="1"/>
</dbReference>
<sequence length="355" mass="39038">MALFSSPPQSLCILRLSAIGDVCHAIAVVQAIQAHWPTTKITWICGKIEAQLIGDLPGIDVVVFDKKAGFAGMKAVWRALKGQRFDALLHMQAALRASALSVGIKAKYRIGFSKNRTKEGQWLFTNRHLPDTDSVHVLDNFADFARYLGVPFTAPQWHIPLNDKEVAFARAQIGDQPTLIISPAASKDERNWITERYAQLADHAHEQGLQVMLCGSPAPREVALGQAIEQHCRYPLRNLIGQTSLKQLTALLGQARVVVAPDTGPAHLATTQGTPVIGLYAHSNPQRTGPYNSLDWVASAYEHHALQQHSKPAAALPWGTRVKGEDLMQDITLEQVTALLDKLLATTATHEWDRQ</sequence>
<comment type="similarity">
    <text evidence="3">Belongs to the glycosyltransferase 9 family.</text>
</comment>
<dbReference type="Proteomes" id="UP000036426">
    <property type="component" value="Unassembled WGS sequence"/>
</dbReference>
<dbReference type="CDD" id="cd03789">
    <property type="entry name" value="GT9_LPS_heptosyltransferase"/>
    <property type="match status" value="1"/>
</dbReference>
<dbReference type="PANTHER" id="PTHR30160">
    <property type="entry name" value="TETRAACYLDISACCHARIDE 4'-KINASE-RELATED"/>
    <property type="match status" value="1"/>
</dbReference>
<keyword evidence="1" id="KW-0328">Glycosyltransferase</keyword>
<accession>A0A0J1GJE6</accession>
<dbReference type="RefSeq" id="WP_047875538.1">
    <property type="nucleotide sequence ID" value="NZ_BMYC01000005.1"/>
</dbReference>
<dbReference type="PATRIC" id="fig|754436.4.peg.3494"/>
<dbReference type="PANTHER" id="PTHR30160:SF21">
    <property type="entry name" value="LIPOPOLYSACCHARIDE CORE HEPTOSYLTRANSFERASE OPSX"/>
    <property type="match status" value="1"/>
</dbReference>
<dbReference type="OrthoDB" id="9781892at2"/>
<dbReference type="SUPFAM" id="SSF53756">
    <property type="entry name" value="UDP-Glycosyltransferase/glycogen phosphorylase"/>
    <property type="match status" value="1"/>
</dbReference>
<keyword evidence="2 4" id="KW-0808">Transferase</keyword>
<evidence type="ECO:0000313" key="5">
    <source>
        <dbReference type="Proteomes" id="UP000036426"/>
    </source>
</evidence>
<protein>
    <submittedName>
        <fullName evidence="4">Glycosyl transferase</fullName>
    </submittedName>
</protein>
<comment type="caution">
    <text evidence="4">The sequence shown here is derived from an EMBL/GenBank/DDBJ whole genome shotgun (WGS) entry which is preliminary data.</text>
</comment>
<proteinExistence type="inferred from homology"/>
<evidence type="ECO:0000256" key="3">
    <source>
        <dbReference type="ARBA" id="ARBA00043995"/>
    </source>
</evidence>
<dbReference type="EMBL" id="LDOV01000029">
    <property type="protein sequence ID" value="KLU99680.1"/>
    <property type="molecule type" value="Genomic_DNA"/>
</dbReference>
<name>A0A0J1GJE6_9GAMM</name>
<dbReference type="InterPro" id="IPR051199">
    <property type="entry name" value="LPS_LOS_Heptosyltrfase"/>
</dbReference>
<dbReference type="GO" id="GO:0009244">
    <property type="term" value="P:lipopolysaccharide core region biosynthetic process"/>
    <property type="evidence" value="ECO:0007669"/>
    <property type="project" value="TreeGrafter"/>
</dbReference>
<dbReference type="Gene3D" id="3.40.50.2000">
    <property type="entry name" value="Glycogen Phosphorylase B"/>
    <property type="match status" value="2"/>
</dbReference>
<dbReference type="Pfam" id="PF01075">
    <property type="entry name" value="Glyco_transf_9"/>
    <property type="match status" value="1"/>
</dbReference>
<organism evidence="4 5">
    <name type="scientific">Photobacterium aphoticum</name>
    <dbReference type="NCBI Taxonomy" id="754436"/>
    <lineage>
        <taxon>Bacteria</taxon>
        <taxon>Pseudomonadati</taxon>
        <taxon>Pseudomonadota</taxon>
        <taxon>Gammaproteobacteria</taxon>
        <taxon>Vibrionales</taxon>
        <taxon>Vibrionaceae</taxon>
        <taxon>Photobacterium</taxon>
    </lineage>
</organism>
<dbReference type="GO" id="GO:0005829">
    <property type="term" value="C:cytosol"/>
    <property type="evidence" value="ECO:0007669"/>
    <property type="project" value="TreeGrafter"/>
</dbReference>
<dbReference type="GO" id="GO:0008713">
    <property type="term" value="F:ADP-heptose-lipopolysaccharide heptosyltransferase activity"/>
    <property type="evidence" value="ECO:0007669"/>
    <property type="project" value="TreeGrafter"/>
</dbReference>
<evidence type="ECO:0000313" key="4">
    <source>
        <dbReference type="EMBL" id="KLU99680.1"/>
    </source>
</evidence>
<dbReference type="InterPro" id="IPR002201">
    <property type="entry name" value="Glyco_trans_9"/>
</dbReference>
<gene>
    <name evidence="4" type="ORF">ABT58_16485</name>
</gene>
<dbReference type="AlphaFoldDB" id="A0A0J1GJE6"/>
<evidence type="ECO:0000256" key="2">
    <source>
        <dbReference type="ARBA" id="ARBA00022679"/>
    </source>
</evidence>
<keyword evidence="5" id="KW-1185">Reference proteome</keyword>
<evidence type="ECO:0000256" key="1">
    <source>
        <dbReference type="ARBA" id="ARBA00022676"/>
    </source>
</evidence>
<reference evidence="4 5" key="1">
    <citation type="submission" date="2015-05" db="EMBL/GenBank/DDBJ databases">
        <title>Photobacterium galathea sp. nov.</title>
        <authorList>
            <person name="Machado H."/>
            <person name="Gram L."/>
        </authorList>
    </citation>
    <scope>NUCLEOTIDE SEQUENCE [LARGE SCALE GENOMIC DNA]</scope>
    <source>
        <strain evidence="4 5">DSM 25995</strain>
    </source>
</reference>